<dbReference type="GeneID" id="116308241"/>
<dbReference type="SMART" id="SM00368">
    <property type="entry name" value="LRR_RI"/>
    <property type="match status" value="1"/>
</dbReference>
<protein>
    <submittedName>
        <fullName evidence="3">Uncharacterized protein LOC116308241</fullName>
    </submittedName>
</protein>
<evidence type="ECO:0000313" key="3">
    <source>
        <dbReference type="RefSeq" id="XP_031574482.1"/>
    </source>
</evidence>
<dbReference type="InterPro" id="IPR001611">
    <property type="entry name" value="Leu-rich_rpt"/>
</dbReference>
<dbReference type="PANTHER" id="PTHR24111:SF0">
    <property type="entry name" value="LEUCINE-RICH REPEAT-CONTAINING PROTEIN"/>
    <property type="match status" value="1"/>
</dbReference>
<dbReference type="Gene3D" id="3.80.10.10">
    <property type="entry name" value="Ribonuclease Inhibitor"/>
    <property type="match status" value="1"/>
</dbReference>
<reference evidence="3" key="1">
    <citation type="submission" date="2025-08" db="UniProtKB">
        <authorList>
            <consortium name="RefSeq"/>
        </authorList>
    </citation>
    <scope>IDENTIFICATION</scope>
    <source>
        <tissue evidence="3">Tentacle</tissue>
    </source>
</reference>
<keyword evidence="2" id="KW-1185">Reference proteome</keyword>
<evidence type="ECO:0000313" key="2">
    <source>
        <dbReference type="Proteomes" id="UP000515163"/>
    </source>
</evidence>
<dbReference type="Pfam" id="PF13516">
    <property type="entry name" value="LRR_6"/>
    <property type="match status" value="2"/>
</dbReference>
<sequence>MQDHSKTENGRKDCQINNITRDGSKQLAILLKKNTPLEVLNLAYNRIEDDGAVALAEALASYNTNLTTLVVCSNNIASQGLCAIAKAMKLNISFRGVYIWGNNLEEPAYRGHTLLVSCYKDLQRDSEMLSALNECLIRERNWEEQWKFLKEAIEVAVKLPEETTGLTAQISSNLLKRLHKEAVNSKDWKLIRLLYLGGGGPEKYLQGKGGIATGRVSASKIAIEDVISAKFKGKQETLSVLLEEGASVNGLNSNINPLVAAGGKGQVEIAKTLLKHNANPCVKTHGNQPLVHEVVKTAIDQDRTWFHNSAWHHG</sequence>
<accession>A0A6P8J488</accession>
<name>A0A6P8J488_ACTTE</name>
<dbReference type="RefSeq" id="XP_031574482.1">
    <property type="nucleotide sequence ID" value="XM_031718622.1"/>
</dbReference>
<dbReference type="InterPro" id="IPR052201">
    <property type="entry name" value="LRR-containing_regulator"/>
</dbReference>
<dbReference type="PANTHER" id="PTHR24111">
    <property type="entry name" value="LEUCINE-RICH REPEAT-CONTAINING PROTEIN 34"/>
    <property type="match status" value="1"/>
</dbReference>
<gene>
    <name evidence="3" type="primary">LOC116308241</name>
</gene>
<dbReference type="SUPFAM" id="SSF48403">
    <property type="entry name" value="Ankyrin repeat"/>
    <property type="match status" value="1"/>
</dbReference>
<keyword evidence="1" id="KW-0677">Repeat</keyword>
<dbReference type="KEGG" id="aten:116308241"/>
<organism evidence="2 3">
    <name type="scientific">Actinia tenebrosa</name>
    <name type="common">Australian red waratah sea anemone</name>
    <dbReference type="NCBI Taxonomy" id="6105"/>
    <lineage>
        <taxon>Eukaryota</taxon>
        <taxon>Metazoa</taxon>
        <taxon>Cnidaria</taxon>
        <taxon>Anthozoa</taxon>
        <taxon>Hexacorallia</taxon>
        <taxon>Actiniaria</taxon>
        <taxon>Actiniidae</taxon>
        <taxon>Actinia</taxon>
    </lineage>
</organism>
<dbReference type="InterPro" id="IPR002110">
    <property type="entry name" value="Ankyrin_rpt"/>
</dbReference>
<dbReference type="Gene3D" id="1.25.40.20">
    <property type="entry name" value="Ankyrin repeat-containing domain"/>
    <property type="match status" value="1"/>
</dbReference>
<evidence type="ECO:0000256" key="1">
    <source>
        <dbReference type="ARBA" id="ARBA00022737"/>
    </source>
</evidence>
<dbReference type="InterPro" id="IPR036770">
    <property type="entry name" value="Ankyrin_rpt-contain_sf"/>
</dbReference>
<dbReference type="Pfam" id="PF00023">
    <property type="entry name" value="Ank"/>
    <property type="match status" value="1"/>
</dbReference>
<dbReference type="InterPro" id="IPR032675">
    <property type="entry name" value="LRR_dom_sf"/>
</dbReference>
<dbReference type="InParanoid" id="A0A6P8J488"/>
<dbReference type="SUPFAM" id="SSF52047">
    <property type="entry name" value="RNI-like"/>
    <property type="match status" value="1"/>
</dbReference>
<dbReference type="Proteomes" id="UP000515163">
    <property type="component" value="Unplaced"/>
</dbReference>
<dbReference type="AlphaFoldDB" id="A0A6P8J488"/>
<proteinExistence type="predicted"/>
<dbReference type="OrthoDB" id="272549at2759"/>